<feature type="transmembrane region" description="Helical" evidence="1">
    <location>
        <begin position="287"/>
        <end position="309"/>
    </location>
</feature>
<evidence type="ECO:0000313" key="3">
    <source>
        <dbReference type="EMBL" id="ETO84407.1"/>
    </source>
</evidence>
<dbReference type="InterPro" id="IPR058256">
    <property type="entry name" value="WLGC"/>
</dbReference>
<comment type="caution">
    <text evidence="3">The sequence shown here is derived from an EMBL/GenBank/DDBJ whole genome shotgun (WGS) entry which is preliminary data.</text>
</comment>
<dbReference type="PANTHER" id="PTHR47186">
    <property type="entry name" value="LEUCINE-RICH REPEAT-CONTAINING PROTEIN 57"/>
    <property type="match status" value="1"/>
</dbReference>
<accession>A0A081AZU6</accession>
<organism evidence="3 4">
    <name type="scientific">Phytophthora nicotianae P1976</name>
    <dbReference type="NCBI Taxonomy" id="1317066"/>
    <lineage>
        <taxon>Eukaryota</taxon>
        <taxon>Sar</taxon>
        <taxon>Stramenopiles</taxon>
        <taxon>Oomycota</taxon>
        <taxon>Peronosporomycetes</taxon>
        <taxon>Peronosporales</taxon>
        <taxon>Peronosporaceae</taxon>
        <taxon>Phytophthora</taxon>
    </lineage>
</organism>
<feature type="domain" description="WLGC" evidence="2">
    <location>
        <begin position="745"/>
        <end position="808"/>
    </location>
</feature>
<gene>
    <name evidence="3" type="ORF">F444_01681</name>
</gene>
<dbReference type="Proteomes" id="UP000028582">
    <property type="component" value="Unassembled WGS sequence"/>
</dbReference>
<dbReference type="Pfam" id="PF26605">
    <property type="entry name" value="WLGC"/>
    <property type="match status" value="1"/>
</dbReference>
<evidence type="ECO:0000259" key="2">
    <source>
        <dbReference type="Pfam" id="PF26605"/>
    </source>
</evidence>
<sequence>MADSHDEVRAVESSTEEKMDTVASLVCESDDIAVFNKNQRQQPDSIVAERDSVVMPRKSGVATSESSAPRPSVVNIVVAEVATFFDVFGWLGVPMIIMFILSAAWTFMLAVIQVYADEMANIIMNTTEFDNGKFWLLPQPESELIISSVVLLALFGVGYAGLAVIMIFFYRAGGTGETNELHENATSASKTLNSTNTAEDGGGHLQRVIAWIRHKCDLPDEIRQHYYTAALDLPKLIFQTITLYTYLEKGFPTPIIYTYSVLLLCNWLVACYRSQRYVADPALVISRLYYTFDLFFAVFAPLVVLIFFIESFKFDREAFQTKTETIGTGTFDTVARLFGDPSQISSFCSAFHYLQFSSGSTLFYKSALNVLSLYKWKKIIMTLIHNRHERQLERKRRVLVGPVSSNVSRTASIKVAISKQFTASKLKFKMEKHFCSKLFLSLVFLCAGIGNFVYSIGAIASTSDLCSAYDKCAVASYQWNFGQKYCTCLVFADRQTAPKTYAEWIDPEDTTANLAELAHAGELRIIQIINRAVPELPEELKKCKYLEQLILAYTKTEMLPEWLSEFSHLEYMHIEGDFTSRRLTAIPDGTFDNMPHLSFLHLGSIPNVEKLPSLSSLKGLRYLTLAVLDSLKEIPSFDGLSKLSDLTIINAVRATTLPAMTPLTSLTKMVLRPKSAVCCNGFISGACNMTMAQCLPIASEKYPPTCTDARISEDDKALLDTFGAKICPNTAAVDREATAPTKHTTDELCGGVTYKECALNGVQGICYNTRMMVINCETTSGFIAMRKLQIQRGVGEPCDPEVEAWLGCA</sequence>
<dbReference type="Gene3D" id="3.80.10.10">
    <property type="entry name" value="Ribonuclease Inhibitor"/>
    <property type="match status" value="1"/>
</dbReference>
<dbReference type="SUPFAM" id="SSF52058">
    <property type="entry name" value="L domain-like"/>
    <property type="match status" value="1"/>
</dbReference>
<feature type="transmembrane region" description="Helical" evidence="1">
    <location>
        <begin position="144"/>
        <end position="170"/>
    </location>
</feature>
<dbReference type="EMBL" id="ANJA01000312">
    <property type="protein sequence ID" value="ETO84407.1"/>
    <property type="molecule type" value="Genomic_DNA"/>
</dbReference>
<dbReference type="AlphaFoldDB" id="A0A081AZU6"/>
<keyword evidence="1" id="KW-1133">Transmembrane helix</keyword>
<feature type="transmembrane region" description="Helical" evidence="1">
    <location>
        <begin position="256"/>
        <end position="275"/>
    </location>
</feature>
<protein>
    <recommendedName>
        <fullName evidence="2">WLGC domain-containing protein</fullName>
    </recommendedName>
</protein>
<dbReference type="PANTHER" id="PTHR47186:SF61">
    <property type="entry name" value="LEUCINE-RICH REPEAT-CONTAINING PROTEIN 57-RELATED"/>
    <property type="match status" value="1"/>
</dbReference>
<name>A0A081AZU6_PHYNI</name>
<dbReference type="InterPro" id="IPR032675">
    <property type="entry name" value="LRR_dom_sf"/>
</dbReference>
<keyword evidence="1" id="KW-0812">Transmembrane</keyword>
<keyword evidence="1" id="KW-0472">Membrane</keyword>
<feature type="transmembrane region" description="Helical" evidence="1">
    <location>
        <begin position="96"/>
        <end position="116"/>
    </location>
</feature>
<dbReference type="OrthoDB" id="166170at2759"/>
<reference evidence="3 4" key="1">
    <citation type="submission" date="2013-11" db="EMBL/GenBank/DDBJ databases">
        <title>The Genome Sequence of Phytophthora parasitica P1976.</title>
        <authorList>
            <consortium name="The Broad Institute Genomics Platform"/>
            <person name="Russ C."/>
            <person name="Tyler B."/>
            <person name="Panabieres F."/>
            <person name="Shan W."/>
            <person name="Tripathy S."/>
            <person name="Grunwald N."/>
            <person name="Machado M."/>
            <person name="Johnson C.S."/>
            <person name="Walker B."/>
            <person name="Young S."/>
            <person name="Zeng Q."/>
            <person name="Gargeya S."/>
            <person name="Fitzgerald M."/>
            <person name="Haas B."/>
            <person name="Abouelleil A."/>
            <person name="Allen A.W."/>
            <person name="Alvarado L."/>
            <person name="Arachchi H.M."/>
            <person name="Berlin A.M."/>
            <person name="Chapman S.B."/>
            <person name="Gainer-Dewar J."/>
            <person name="Goldberg J."/>
            <person name="Griggs A."/>
            <person name="Gujja S."/>
            <person name="Hansen M."/>
            <person name="Howarth C."/>
            <person name="Imamovic A."/>
            <person name="Ireland A."/>
            <person name="Larimer J."/>
            <person name="McCowan C."/>
            <person name="Murphy C."/>
            <person name="Pearson M."/>
            <person name="Poon T.W."/>
            <person name="Priest M."/>
            <person name="Roberts A."/>
            <person name="Saif S."/>
            <person name="Shea T."/>
            <person name="Sisk P."/>
            <person name="Sykes S."/>
            <person name="Wortman J."/>
            <person name="Nusbaum C."/>
            <person name="Birren B."/>
        </authorList>
    </citation>
    <scope>NUCLEOTIDE SEQUENCE [LARGE SCALE GENOMIC DNA]</scope>
    <source>
        <strain evidence="3 4">P1976</strain>
    </source>
</reference>
<feature type="transmembrane region" description="Helical" evidence="1">
    <location>
        <begin position="438"/>
        <end position="460"/>
    </location>
</feature>
<evidence type="ECO:0000313" key="4">
    <source>
        <dbReference type="Proteomes" id="UP000028582"/>
    </source>
</evidence>
<proteinExistence type="predicted"/>
<evidence type="ECO:0000256" key="1">
    <source>
        <dbReference type="SAM" id="Phobius"/>
    </source>
</evidence>